<evidence type="ECO:0000259" key="3">
    <source>
        <dbReference type="Pfam" id="PF02397"/>
    </source>
</evidence>
<sequence>MKIITDPSDITKITSKVYFDLPEKKRAPIYFIVTRIIDIIVAIFALIILSPLLAVISLAIFIEDRHSPIYVDKRLGKDKKIFGFYKFRSMFVNASQMERNNKEVYKKLRSAEHKIENHPYVTKVGKFIRKASIDEIPQFINVIKGEMSVVGPRALKVDEESKFRSENPKHHKYLDALFEIKPGITGIWQISGRSKIDFEHRIRMEGYYARTYSVLNNILIMLKTPIAILRAETH</sequence>
<evidence type="ECO:0000313" key="4">
    <source>
        <dbReference type="EMBL" id="PIR43001.1"/>
    </source>
</evidence>
<dbReference type="PANTHER" id="PTHR30576">
    <property type="entry name" value="COLANIC BIOSYNTHESIS UDP-GLUCOSE LIPID CARRIER TRANSFERASE"/>
    <property type="match status" value="1"/>
</dbReference>
<dbReference type="PANTHER" id="PTHR30576:SF0">
    <property type="entry name" value="UNDECAPRENYL-PHOSPHATE N-ACETYLGALACTOSAMINYL 1-PHOSPHATE TRANSFERASE-RELATED"/>
    <property type="match status" value="1"/>
</dbReference>
<dbReference type="InterPro" id="IPR003362">
    <property type="entry name" value="Bact_transf"/>
</dbReference>
<gene>
    <name evidence="4" type="ORF">COV24_05100</name>
</gene>
<evidence type="ECO:0000313" key="5">
    <source>
        <dbReference type="Proteomes" id="UP000230214"/>
    </source>
</evidence>
<keyword evidence="2" id="KW-0472">Membrane</keyword>
<evidence type="ECO:0000256" key="1">
    <source>
        <dbReference type="ARBA" id="ARBA00006464"/>
    </source>
</evidence>
<name>A0A2H0R8Z3_UNCKA</name>
<dbReference type="Pfam" id="PF02397">
    <property type="entry name" value="Bac_transf"/>
    <property type="match status" value="1"/>
</dbReference>
<reference evidence="4 5" key="1">
    <citation type="submission" date="2017-09" db="EMBL/GenBank/DDBJ databases">
        <title>Depth-based differentiation of microbial function through sediment-hosted aquifers and enrichment of novel symbionts in the deep terrestrial subsurface.</title>
        <authorList>
            <person name="Probst A.J."/>
            <person name="Ladd B."/>
            <person name="Jarett J.K."/>
            <person name="Geller-Mcgrath D.E."/>
            <person name="Sieber C.M."/>
            <person name="Emerson J.B."/>
            <person name="Anantharaman K."/>
            <person name="Thomas B.C."/>
            <person name="Malmstrom R."/>
            <person name="Stieglmeier M."/>
            <person name="Klingl A."/>
            <person name="Woyke T."/>
            <person name="Ryan C.M."/>
            <person name="Banfield J.F."/>
        </authorList>
    </citation>
    <scope>NUCLEOTIDE SEQUENCE [LARGE SCALE GENOMIC DNA]</scope>
    <source>
        <strain evidence="4">CG10_big_fil_rev_8_21_14_0_10_32_10</strain>
    </source>
</reference>
<dbReference type="AlphaFoldDB" id="A0A2H0R8Z3"/>
<keyword evidence="2" id="KW-0812">Transmembrane</keyword>
<protein>
    <submittedName>
        <fullName evidence="4">Multidrug MFS transporter</fullName>
    </submittedName>
</protein>
<comment type="similarity">
    <text evidence="1">Belongs to the bacterial sugar transferase family.</text>
</comment>
<keyword evidence="2" id="KW-1133">Transmembrane helix</keyword>
<evidence type="ECO:0000256" key="2">
    <source>
        <dbReference type="SAM" id="Phobius"/>
    </source>
</evidence>
<organism evidence="4 5">
    <name type="scientific">candidate division WWE3 bacterium CG10_big_fil_rev_8_21_14_0_10_32_10</name>
    <dbReference type="NCBI Taxonomy" id="1975090"/>
    <lineage>
        <taxon>Bacteria</taxon>
        <taxon>Katanobacteria</taxon>
    </lineage>
</organism>
<feature type="domain" description="Bacterial sugar transferase" evidence="3">
    <location>
        <begin position="35"/>
        <end position="229"/>
    </location>
</feature>
<dbReference type="EMBL" id="PCXU01000044">
    <property type="protein sequence ID" value="PIR43001.1"/>
    <property type="molecule type" value="Genomic_DNA"/>
</dbReference>
<dbReference type="GO" id="GO:0016780">
    <property type="term" value="F:phosphotransferase activity, for other substituted phosphate groups"/>
    <property type="evidence" value="ECO:0007669"/>
    <property type="project" value="TreeGrafter"/>
</dbReference>
<accession>A0A2H0R8Z3</accession>
<feature type="transmembrane region" description="Helical" evidence="2">
    <location>
        <begin position="29"/>
        <end position="62"/>
    </location>
</feature>
<proteinExistence type="inferred from homology"/>
<dbReference type="Proteomes" id="UP000230214">
    <property type="component" value="Unassembled WGS sequence"/>
</dbReference>
<comment type="caution">
    <text evidence="4">The sequence shown here is derived from an EMBL/GenBank/DDBJ whole genome shotgun (WGS) entry which is preliminary data.</text>
</comment>